<sequence length="315" mass="36277">MLNTEMLKSDDQKSSLLESTSSEPKQDPNHIMISPKFPPTVDMIELISKKTPDGRIPARAPNAFIIYRKVYVETTREHGYYLPMSIVSSMASQSWESADETVKAEYRRIAKEALRVRNEMYPKSGRRKRKDRWNIVSFDPPTPPLNKNEKKRRNRNLKNSTKSIKGIKDNKLIESKDTSPVILDTFSHNINSIPDLSFDIYSNTTFTNNPFLYEMYLADTDFNVNNPFNHQSPYIYTPSTSNAFVPSISCQAISCRQFDLDSEFNTVFTQEPTFLNVNDQNLQNLNNEDNDPSSFAINHISANTPFTQFHNFNMN</sequence>
<dbReference type="EMBL" id="QKWP01000771">
    <property type="protein sequence ID" value="RIB15111.1"/>
    <property type="molecule type" value="Genomic_DNA"/>
</dbReference>
<feature type="region of interest" description="Disordered" evidence="1">
    <location>
        <begin position="1"/>
        <end position="34"/>
    </location>
</feature>
<dbReference type="Proteomes" id="UP000266673">
    <property type="component" value="Unassembled WGS sequence"/>
</dbReference>
<feature type="compositionally biased region" description="Polar residues" evidence="1">
    <location>
        <begin position="14"/>
        <end position="23"/>
    </location>
</feature>
<feature type="region of interest" description="Disordered" evidence="1">
    <location>
        <begin position="120"/>
        <end position="163"/>
    </location>
</feature>
<comment type="caution">
    <text evidence="2">The sequence shown here is derived from an EMBL/GenBank/DDBJ whole genome shotgun (WGS) entry which is preliminary data.</text>
</comment>
<dbReference type="Gene3D" id="1.10.30.10">
    <property type="entry name" value="High mobility group box domain"/>
    <property type="match status" value="1"/>
</dbReference>
<dbReference type="InterPro" id="IPR036910">
    <property type="entry name" value="HMG_box_dom_sf"/>
</dbReference>
<evidence type="ECO:0008006" key="4">
    <source>
        <dbReference type="Google" id="ProtNLM"/>
    </source>
</evidence>
<dbReference type="OrthoDB" id="2432621at2759"/>
<gene>
    <name evidence="2" type="ORF">C2G38_2143745</name>
</gene>
<keyword evidence="3" id="KW-1185">Reference proteome</keyword>
<reference evidence="2 3" key="1">
    <citation type="submission" date="2018-06" db="EMBL/GenBank/DDBJ databases">
        <title>Comparative genomics reveals the genomic features of Rhizophagus irregularis, R. cerebriforme, R. diaphanum and Gigaspora rosea, and their symbiotic lifestyle signature.</title>
        <authorList>
            <person name="Morin E."/>
            <person name="San Clemente H."/>
            <person name="Chen E.C.H."/>
            <person name="De La Providencia I."/>
            <person name="Hainaut M."/>
            <person name="Kuo A."/>
            <person name="Kohler A."/>
            <person name="Murat C."/>
            <person name="Tang N."/>
            <person name="Roy S."/>
            <person name="Loubradou J."/>
            <person name="Henrissat B."/>
            <person name="Grigoriev I.V."/>
            <person name="Corradi N."/>
            <person name="Roux C."/>
            <person name="Martin F.M."/>
        </authorList>
    </citation>
    <scope>NUCLEOTIDE SEQUENCE [LARGE SCALE GENOMIC DNA]</scope>
    <source>
        <strain evidence="2 3">DAOM 194757</strain>
    </source>
</reference>
<evidence type="ECO:0000313" key="3">
    <source>
        <dbReference type="Proteomes" id="UP000266673"/>
    </source>
</evidence>
<organism evidence="2 3">
    <name type="scientific">Gigaspora rosea</name>
    <dbReference type="NCBI Taxonomy" id="44941"/>
    <lineage>
        <taxon>Eukaryota</taxon>
        <taxon>Fungi</taxon>
        <taxon>Fungi incertae sedis</taxon>
        <taxon>Mucoromycota</taxon>
        <taxon>Glomeromycotina</taxon>
        <taxon>Glomeromycetes</taxon>
        <taxon>Diversisporales</taxon>
        <taxon>Gigasporaceae</taxon>
        <taxon>Gigaspora</taxon>
    </lineage>
</organism>
<evidence type="ECO:0000313" key="2">
    <source>
        <dbReference type="EMBL" id="RIB15111.1"/>
    </source>
</evidence>
<name>A0A397UZT4_9GLOM</name>
<dbReference type="SUPFAM" id="SSF47095">
    <property type="entry name" value="HMG-box"/>
    <property type="match status" value="1"/>
</dbReference>
<protein>
    <recommendedName>
        <fullName evidence="4">HMG box domain-containing protein</fullName>
    </recommendedName>
</protein>
<accession>A0A397UZT4</accession>
<proteinExistence type="predicted"/>
<evidence type="ECO:0000256" key="1">
    <source>
        <dbReference type="SAM" id="MobiDB-lite"/>
    </source>
</evidence>
<dbReference type="AlphaFoldDB" id="A0A397UZT4"/>